<dbReference type="PANTHER" id="PTHR30255:SF2">
    <property type="entry name" value="SINGLE-STRANDED-DNA-SPECIFIC EXONUCLEASE RECJ"/>
    <property type="match status" value="1"/>
</dbReference>
<proteinExistence type="inferred from homology"/>
<dbReference type="InterPro" id="IPR051673">
    <property type="entry name" value="SSDNA_exonuclease_RecJ"/>
</dbReference>
<keyword evidence="4" id="KW-0378">Hydrolase</keyword>
<evidence type="ECO:0000256" key="1">
    <source>
        <dbReference type="ARBA" id="ARBA00005915"/>
    </source>
</evidence>
<evidence type="ECO:0000259" key="7">
    <source>
        <dbReference type="Pfam" id="PF02272"/>
    </source>
</evidence>
<evidence type="ECO:0000313" key="9">
    <source>
        <dbReference type="EMBL" id="GAX86965.1"/>
    </source>
</evidence>
<feature type="domain" description="DHHA1" evidence="7">
    <location>
        <begin position="335"/>
        <end position="424"/>
    </location>
</feature>
<evidence type="ECO:0000259" key="6">
    <source>
        <dbReference type="Pfam" id="PF01368"/>
    </source>
</evidence>
<dbReference type="Gene3D" id="3.10.310.30">
    <property type="match status" value="1"/>
</dbReference>
<dbReference type="InterPro" id="IPR003156">
    <property type="entry name" value="DHHA1_dom"/>
</dbReference>
<dbReference type="InterPro" id="IPR001667">
    <property type="entry name" value="DDH_dom"/>
</dbReference>
<sequence>MSKKLLNKQLIKEILSLRIEEIDSINIPHFSLLNDIDKATKRIVEAVENKEKIVIVGDYDVDGVSSSAIMKLFFEKMGIDIEIVIPNRFIHGYGLTPAILEEIEADLIITVDNGITSFEAAEICKIRGIDLIITDHHTPKISTKCKMKSEELMEDGKWGMENEGLEFILPDAYAIINPKTSPDFPFKEICGAEVAWYLCAAIKKEMNLKIDLREFLDILAIAIIADVMPLTHMNRTLVNMGLKRLNRALRPFSGILAREFKEINSETIAFQIAPRINAAGRMESAYVAYNFLVSKNEEEAFRYYLELDRLNNLRKETEKEIFESIEIKDDDFILSFGDYHEGVVGIIASRLVHKYKKPAIVFSKKDNILKGSGRSLGNIDIFSLISECEELLEGFGGHKMACGLTIKKENFEKLKTALNEKIKKYGKDDFFIEDFVLGELPFSEIDLELLDIIKSFEPFGEANPKPKFISSAKIEHVQNLKDNHYKLILNQNGYFLPAVIFRYDGDFDEKITFKFSLSENNYYSREIQLIIEEIL</sequence>
<feature type="domain" description="DDH" evidence="6">
    <location>
        <begin position="52"/>
        <end position="142"/>
    </location>
</feature>
<dbReference type="EMBL" id="BDME01000001">
    <property type="protein sequence ID" value="GAX86965.1"/>
    <property type="molecule type" value="Genomic_DNA"/>
</dbReference>
<evidence type="ECO:0000256" key="2">
    <source>
        <dbReference type="ARBA" id="ARBA00019841"/>
    </source>
</evidence>
<evidence type="ECO:0000259" key="8">
    <source>
        <dbReference type="Pfam" id="PF17768"/>
    </source>
</evidence>
<reference evidence="9 10" key="1">
    <citation type="journal article" date="2017" name="Syst. Appl. Microbiol.">
        <title>Lebetimonas natsushimae sp. nov., a novel strictly anaerobic, moderately thermophilic chemoautotroph isolated from a deep-sea hydrothermal vent polychaete nest in the Mid-Okinawa Trough.</title>
        <authorList>
            <person name="Nagata R."/>
            <person name="Takaki Y."/>
            <person name="Tame A."/>
            <person name="Nunoura T."/>
            <person name="Muto H."/>
            <person name="Mino S."/>
            <person name="Sawayama S."/>
            <person name="Takai K."/>
            <person name="Nakagawa S."/>
        </authorList>
    </citation>
    <scope>NUCLEOTIDE SEQUENCE [LARGE SCALE GENOMIC DNA]</scope>
    <source>
        <strain evidence="9 10">HS1857</strain>
    </source>
</reference>
<dbReference type="Gene3D" id="3.90.1640.30">
    <property type="match status" value="1"/>
</dbReference>
<evidence type="ECO:0000256" key="4">
    <source>
        <dbReference type="ARBA" id="ARBA00022801"/>
    </source>
</evidence>
<evidence type="ECO:0000256" key="3">
    <source>
        <dbReference type="ARBA" id="ARBA00022722"/>
    </source>
</evidence>
<comment type="caution">
    <text evidence="9">The sequence shown here is derived from an EMBL/GenBank/DDBJ whole genome shotgun (WGS) entry which is preliminary data.</text>
</comment>
<dbReference type="RefSeq" id="WP_238593956.1">
    <property type="nucleotide sequence ID" value="NZ_BDME01000001.1"/>
</dbReference>
<name>A0A292YC65_9BACT</name>
<evidence type="ECO:0000313" key="10">
    <source>
        <dbReference type="Proteomes" id="UP000217944"/>
    </source>
</evidence>
<dbReference type="AlphaFoldDB" id="A0A292YC65"/>
<comment type="similarity">
    <text evidence="1">Belongs to the RecJ family.</text>
</comment>
<gene>
    <name evidence="9" type="ORF">LNAT_P0260</name>
</gene>
<keyword evidence="10" id="KW-1185">Reference proteome</keyword>
<feature type="domain" description="RecJ OB" evidence="8">
    <location>
        <begin position="438"/>
        <end position="532"/>
    </location>
</feature>
<evidence type="ECO:0000256" key="5">
    <source>
        <dbReference type="ARBA" id="ARBA00022839"/>
    </source>
</evidence>
<dbReference type="Pfam" id="PF01368">
    <property type="entry name" value="DHH"/>
    <property type="match status" value="1"/>
</dbReference>
<protein>
    <recommendedName>
        <fullName evidence="2">Single-stranded-DNA-specific exonuclease RecJ</fullName>
    </recommendedName>
</protein>
<accession>A0A292YC65</accession>
<keyword evidence="5 9" id="KW-0269">Exonuclease</keyword>
<dbReference type="InterPro" id="IPR041122">
    <property type="entry name" value="RecJ_OB"/>
</dbReference>
<dbReference type="GO" id="GO:0003676">
    <property type="term" value="F:nucleic acid binding"/>
    <property type="evidence" value="ECO:0007669"/>
    <property type="project" value="InterPro"/>
</dbReference>
<dbReference type="GO" id="GO:0004527">
    <property type="term" value="F:exonuclease activity"/>
    <property type="evidence" value="ECO:0007669"/>
    <property type="project" value="UniProtKB-KW"/>
</dbReference>
<keyword evidence="3" id="KW-0540">Nuclease</keyword>
<dbReference type="PANTHER" id="PTHR30255">
    <property type="entry name" value="SINGLE-STRANDED-DNA-SPECIFIC EXONUCLEASE RECJ"/>
    <property type="match status" value="1"/>
</dbReference>
<dbReference type="Pfam" id="PF17768">
    <property type="entry name" value="RecJ_OB"/>
    <property type="match status" value="1"/>
</dbReference>
<dbReference type="Pfam" id="PF02272">
    <property type="entry name" value="DHHA1"/>
    <property type="match status" value="1"/>
</dbReference>
<dbReference type="SUPFAM" id="SSF64182">
    <property type="entry name" value="DHH phosphoesterases"/>
    <property type="match status" value="1"/>
</dbReference>
<organism evidence="9 10">
    <name type="scientific">Lebetimonas natsushimae</name>
    <dbReference type="NCBI Taxonomy" id="1936991"/>
    <lineage>
        <taxon>Bacteria</taxon>
        <taxon>Pseudomonadati</taxon>
        <taxon>Campylobacterota</taxon>
        <taxon>Epsilonproteobacteria</taxon>
        <taxon>Nautiliales</taxon>
        <taxon>Nautiliaceae</taxon>
        <taxon>Lebetimonas</taxon>
    </lineage>
</organism>
<dbReference type="Proteomes" id="UP000217944">
    <property type="component" value="Unassembled WGS sequence"/>
</dbReference>
<dbReference type="InterPro" id="IPR038763">
    <property type="entry name" value="DHH_sf"/>
</dbReference>